<accession>A0A6J3M2A4</accession>
<evidence type="ECO:0000256" key="1">
    <source>
        <dbReference type="SAM" id="Phobius"/>
    </source>
</evidence>
<dbReference type="Proteomes" id="UP000504637">
    <property type="component" value="Unplaced"/>
</dbReference>
<dbReference type="AlphaFoldDB" id="A0A6J3M2A4"/>
<reference evidence="3" key="3">
    <citation type="submission" date="2025-08" db="UniProtKB">
        <authorList>
            <consortium name="RefSeq"/>
        </authorList>
    </citation>
    <scope>IDENTIFICATION</scope>
    <source>
        <strain evidence="3">CBS 342.82</strain>
    </source>
</reference>
<proteinExistence type="predicted"/>
<evidence type="ECO:0000313" key="2">
    <source>
        <dbReference type="Proteomes" id="UP000504637"/>
    </source>
</evidence>
<organism evidence="3">
    <name type="scientific">Dissoconium aciculare CBS 342.82</name>
    <dbReference type="NCBI Taxonomy" id="1314786"/>
    <lineage>
        <taxon>Eukaryota</taxon>
        <taxon>Fungi</taxon>
        <taxon>Dikarya</taxon>
        <taxon>Ascomycota</taxon>
        <taxon>Pezizomycotina</taxon>
        <taxon>Dothideomycetes</taxon>
        <taxon>Dothideomycetidae</taxon>
        <taxon>Mycosphaerellales</taxon>
        <taxon>Dissoconiaceae</taxon>
        <taxon>Dissoconium</taxon>
    </lineage>
</organism>
<protein>
    <submittedName>
        <fullName evidence="3">Uncharacterized protein</fullName>
    </submittedName>
</protein>
<keyword evidence="1" id="KW-1133">Transmembrane helix</keyword>
<keyword evidence="2" id="KW-1185">Reference proteome</keyword>
<reference evidence="3" key="1">
    <citation type="submission" date="2020-01" db="EMBL/GenBank/DDBJ databases">
        <authorList>
            <consortium name="DOE Joint Genome Institute"/>
            <person name="Haridas S."/>
            <person name="Albert R."/>
            <person name="Binder M."/>
            <person name="Bloem J."/>
            <person name="Labutti K."/>
            <person name="Salamov A."/>
            <person name="Andreopoulos B."/>
            <person name="Baker S.E."/>
            <person name="Barry K."/>
            <person name="Bills G."/>
            <person name="Bluhm B.H."/>
            <person name="Cannon C."/>
            <person name="Castanera R."/>
            <person name="Culley D.E."/>
            <person name="Daum C."/>
            <person name="Ezra D."/>
            <person name="Gonzalez J.B."/>
            <person name="Henrissat B."/>
            <person name="Kuo A."/>
            <person name="Liang C."/>
            <person name="Lipzen A."/>
            <person name="Lutzoni F."/>
            <person name="Magnuson J."/>
            <person name="Mondo S."/>
            <person name="Nolan M."/>
            <person name="Ohm R."/>
            <person name="Pangilinan J."/>
            <person name="Park H.-J."/>
            <person name="Ramirez L."/>
            <person name="Alfaro M."/>
            <person name="Sun H."/>
            <person name="Tritt A."/>
            <person name="Yoshinaga Y."/>
            <person name="Zwiers L.-H."/>
            <person name="Turgeon B.G."/>
            <person name="Goodwin S.B."/>
            <person name="Spatafora J.W."/>
            <person name="Crous P.W."/>
            <person name="Grigoriev I.V."/>
        </authorList>
    </citation>
    <scope>NUCLEOTIDE SEQUENCE</scope>
    <source>
        <strain evidence="3">CBS 342.82</strain>
    </source>
</reference>
<feature type="transmembrane region" description="Helical" evidence="1">
    <location>
        <begin position="99"/>
        <end position="122"/>
    </location>
</feature>
<dbReference type="RefSeq" id="XP_033459172.1">
    <property type="nucleotide sequence ID" value="XM_033599831.1"/>
</dbReference>
<evidence type="ECO:0000313" key="3">
    <source>
        <dbReference type="RefSeq" id="XP_033459172.1"/>
    </source>
</evidence>
<reference evidence="3" key="2">
    <citation type="submission" date="2020-04" db="EMBL/GenBank/DDBJ databases">
        <authorList>
            <consortium name="NCBI Genome Project"/>
        </authorList>
    </citation>
    <scope>NUCLEOTIDE SEQUENCE</scope>
    <source>
        <strain evidence="3">CBS 342.82</strain>
    </source>
</reference>
<sequence length="126" mass="14149">MASVIKRFEPVLSIGASHTAWTRCALGFGGAGSFIHGILLLWVNRASFFHSLAHLHDHHRGRAHKQEALKCTEEVRNIIPFLLTIGGAENVVYDHEGWLFLPFLSISPSLFRFILFAFLAFLETCT</sequence>
<gene>
    <name evidence="3" type="ORF">K489DRAFT_233710</name>
</gene>
<name>A0A6J3M2A4_9PEZI</name>
<dbReference type="GeneID" id="54357630"/>
<keyword evidence="1" id="KW-0472">Membrane</keyword>
<keyword evidence="1" id="KW-0812">Transmembrane</keyword>
<feature type="transmembrane region" description="Helical" evidence="1">
    <location>
        <begin position="20"/>
        <end position="43"/>
    </location>
</feature>